<feature type="transmembrane region" description="Helical" evidence="1">
    <location>
        <begin position="27"/>
        <end position="47"/>
    </location>
</feature>
<keyword evidence="1" id="KW-0472">Membrane</keyword>
<dbReference type="EMBL" id="JBGMSU010000001">
    <property type="protein sequence ID" value="MFA0936277.1"/>
    <property type="molecule type" value="Genomic_DNA"/>
</dbReference>
<evidence type="ECO:0000313" key="3">
    <source>
        <dbReference type="EMBL" id="MFA0936277.1"/>
    </source>
</evidence>
<reference evidence="3 5" key="2">
    <citation type="submission" date="2024-06" db="EMBL/GenBank/DDBJ databases">
        <title>Genome sequences for Pseudomonas syringae strains with characterized LPS.</title>
        <authorList>
            <person name="Baltrus D.A."/>
            <person name="Krings L."/>
        </authorList>
    </citation>
    <scope>NUCLEOTIDE SEQUENCE [LARGE SCALE GENOMIC DNA]</scope>
    <source>
        <strain evidence="3 5">NCPPB2708</strain>
    </source>
</reference>
<dbReference type="AlphaFoldDB" id="A0AA40TVJ6"/>
<dbReference type="EMBL" id="LJRO01000153">
    <property type="protein sequence ID" value="KPZ02908.1"/>
    <property type="molecule type" value="Genomic_DNA"/>
</dbReference>
<sequence length="67" mass="7288">MFLTKMYVGAYTRVRFFLKDREAASGIEYALVAAMVAVALIAFVPGISSKVGDIFTKIETALTPPKT</sequence>
<proteinExistence type="predicted"/>
<dbReference type="InterPro" id="IPR007047">
    <property type="entry name" value="Flp_Fap"/>
</dbReference>
<dbReference type="Proteomes" id="UP001569512">
    <property type="component" value="Unassembled WGS sequence"/>
</dbReference>
<keyword evidence="1" id="KW-0812">Transmembrane</keyword>
<dbReference type="RefSeq" id="WP_024670335.1">
    <property type="nucleotide sequence ID" value="NZ_AVEE02000195.1"/>
</dbReference>
<keyword evidence="1" id="KW-1133">Transmembrane helix</keyword>
<dbReference type="GeneID" id="73737349"/>
<evidence type="ECO:0000313" key="4">
    <source>
        <dbReference type="Proteomes" id="UP000050523"/>
    </source>
</evidence>
<organism evidence="2 4">
    <name type="scientific">Pseudomonas tremae</name>
    <dbReference type="NCBI Taxonomy" id="200454"/>
    <lineage>
        <taxon>Bacteria</taxon>
        <taxon>Pseudomonadati</taxon>
        <taxon>Pseudomonadota</taxon>
        <taxon>Gammaproteobacteria</taxon>
        <taxon>Pseudomonadales</taxon>
        <taxon>Pseudomonadaceae</taxon>
        <taxon>Pseudomonas</taxon>
    </lineage>
</organism>
<keyword evidence="5" id="KW-1185">Reference proteome</keyword>
<comment type="caution">
    <text evidence="2">The sequence shown here is derived from an EMBL/GenBank/DDBJ whole genome shotgun (WGS) entry which is preliminary data.</text>
</comment>
<gene>
    <name evidence="3" type="ORF">ACDH53_02295</name>
    <name evidence="2" type="ORF">ALO43_02418</name>
</gene>
<evidence type="ECO:0000256" key="1">
    <source>
        <dbReference type="SAM" id="Phobius"/>
    </source>
</evidence>
<evidence type="ECO:0000313" key="2">
    <source>
        <dbReference type="EMBL" id="KPZ02908.1"/>
    </source>
</evidence>
<name>A0AA40TVJ6_9PSED</name>
<reference evidence="2 4" key="1">
    <citation type="submission" date="2015-09" db="EMBL/GenBank/DDBJ databases">
        <title>Genome announcement of multiple Pseudomonas syringae strains.</title>
        <authorList>
            <person name="Thakur S."/>
            <person name="Wang P.W."/>
            <person name="Gong Y."/>
            <person name="Weir B.S."/>
            <person name="Guttman D.S."/>
        </authorList>
    </citation>
    <scope>NUCLEOTIDE SEQUENCE [LARGE SCALE GENOMIC DNA]</scope>
    <source>
        <strain evidence="2 4">ICMP9151</strain>
    </source>
</reference>
<dbReference type="Proteomes" id="UP000050523">
    <property type="component" value="Unassembled WGS sequence"/>
</dbReference>
<protein>
    <submittedName>
        <fullName evidence="3">Flp family type IVb pilin</fullName>
    </submittedName>
    <submittedName>
        <fullName evidence="2">Pilin protein</fullName>
    </submittedName>
</protein>
<accession>A0AA40TVJ6</accession>
<evidence type="ECO:0000313" key="5">
    <source>
        <dbReference type="Proteomes" id="UP001569512"/>
    </source>
</evidence>
<dbReference type="Pfam" id="PF04964">
    <property type="entry name" value="Flp_Fap"/>
    <property type="match status" value="1"/>
</dbReference>